<dbReference type="OrthoDB" id="9778870at2"/>
<dbReference type="InterPro" id="IPR003439">
    <property type="entry name" value="ABC_transporter-like_ATP-bd"/>
</dbReference>
<dbReference type="GO" id="GO:0016020">
    <property type="term" value="C:membrane"/>
    <property type="evidence" value="ECO:0007669"/>
    <property type="project" value="InterPro"/>
</dbReference>
<dbReference type="GO" id="GO:0140359">
    <property type="term" value="F:ABC-type transporter activity"/>
    <property type="evidence" value="ECO:0007669"/>
    <property type="project" value="InterPro"/>
</dbReference>
<dbReference type="SUPFAM" id="SSF52540">
    <property type="entry name" value="P-loop containing nucleoside triphosphate hydrolases"/>
    <property type="match status" value="1"/>
</dbReference>
<feature type="domain" description="ABC transporter" evidence="5">
    <location>
        <begin position="8"/>
        <end position="250"/>
    </location>
</feature>
<keyword evidence="4 6" id="KW-0067">ATP-binding</keyword>
<dbReference type="PANTHER" id="PTHR46743">
    <property type="entry name" value="TEICHOIC ACIDS EXPORT ATP-BINDING PROTEIN TAGH"/>
    <property type="match status" value="1"/>
</dbReference>
<accession>A0A370X4X5</accession>
<comment type="caution">
    <text evidence="6">The sequence shown here is derived from an EMBL/GenBank/DDBJ whole genome shotgun (WGS) entry which is preliminary data.</text>
</comment>
<evidence type="ECO:0000256" key="1">
    <source>
        <dbReference type="ARBA" id="ARBA00005417"/>
    </source>
</evidence>
<dbReference type="InterPro" id="IPR015860">
    <property type="entry name" value="ABC_transpr_TagH-like"/>
</dbReference>
<organism evidence="6 7">
    <name type="scientific">Dyella psychrodurans</name>
    <dbReference type="NCBI Taxonomy" id="1927960"/>
    <lineage>
        <taxon>Bacteria</taxon>
        <taxon>Pseudomonadati</taxon>
        <taxon>Pseudomonadota</taxon>
        <taxon>Gammaproteobacteria</taxon>
        <taxon>Lysobacterales</taxon>
        <taxon>Rhodanobacteraceae</taxon>
        <taxon>Dyella</taxon>
    </lineage>
</organism>
<dbReference type="Gene3D" id="3.40.50.300">
    <property type="entry name" value="P-loop containing nucleotide triphosphate hydrolases"/>
    <property type="match status" value="1"/>
</dbReference>
<protein>
    <submittedName>
        <fullName evidence="6">ABC transporter ATP-binding protein</fullName>
    </submittedName>
</protein>
<dbReference type="RefSeq" id="WP_115478446.1">
    <property type="nucleotide sequence ID" value="NZ_QRBF01000004.1"/>
</dbReference>
<dbReference type="PANTHER" id="PTHR46743:SF2">
    <property type="entry name" value="TEICHOIC ACIDS EXPORT ATP-BINDING PROTEIN TAGH"/>
    <property type="match status" value="1"/>
</dbReference>
<sequence length="464" mass="50988">MYSETNAIDIKNVSKAFPVYERPHHRLVQMLARRNKQRWYNEFTALRDVSFSVPHGETLGIVGRNGSGKSTLLQIVCGTQTPTAGEVNVDGRVAALLELGSGFNPEFTGRENVYLNGVVLGLDRSEVEERFEAIAAFAEIGDFMERPVRTYSSGMYVRLAFAVAINVSPDILIVDEALSVGDEAFQRKCFARINKIRESGATILFVSHSASTIVELCDRAVLLDGGELLAIGSPKHIVSRYQKLLYSPADKVKSIRDAIKSESDAASVTGSATDSAGPGHGEHAVQNLRDTEEDGEKAYFEEGLVPKSTFRYDAVGANIQDPHIETLSGKRVNVLEAGKDYEYVYTVKFERSATNVRCGMLVKTITGLDLVGCVTSWSGEGMPYVEAGSLIEVRFRFPCLFSSGAYFLNAGVQGCIDEEEVYLDRWIDVAMFKVIHEAGRLSTTTIDLNIKPEISVRHTSMAHS</sequence>
<comment type="similarity">
    <text evidence="1">Belongs to the ABC transporter superfamily.</text>
</comment>
<dbReference type="InterPro" id="IPR029439">
    <property type="entry name" value="Wzt_C"/>
</dbReference>
<evidence type="ECO:0000313" key="7">
    <source>
        <dbReference type="Proteomes" id="UP000255334"/>
    </source>
</evidence>
<dbReference type="PROSITE" id="PS50893">
    <property type="entry name" value="ABC_TRANSPORTER_2"/>
    <property type="match status" value="1"/>
</dbReference>
<name>A0A370X4X5_9GAMM</name>
<evidence type="ECO:0000313" key="6">
    <source>
        <dbReference type="EMBL" id="RDS83406.1"/>
    </source>
</evidence>
<dbReference type="CDD" id="cd03220">
    <property type="entry name" value="ABC_KpsT_Wzt"/>
    <property type="match status" value="1"/>
</dbReference>
<dbReference type="Proteomes" id="UP000255334">
    <property type="component" value="Unassembled WGS sequence"/>
</dbReference>
<evidence type="ECO:0000256" key="4">
    <source>
        <dbReference type="ARBA" id="ARBA00022840"/>
    </source>
</evidence>
<gene>
    <name evidence="6" type="ORF">DWU99_12825</name>
</gene>
<keyword evidence="2" id="KW-0813">Transport</keyword>
<dbReference type="Pfam" id="PF00005">
    <property type="entry name" value="ABC_tran"/>
    <property type="match status" value="1"/>
</dbReference>
<dbReference type="Pfam" id="PF14524">
    <property type="entry name" value="Wzt_C"/>
    <property type="match status" value="1"/>
</dbReference>
<keyword evidence="3" id="KW-0547">Nucleotide-binding</keyword>
<dbReference type="AlphaFoldDB" id="A0A370X4X5"/>
<dbReference type="EMBL" id="QRBF01000004">
    <property type="protein sequence ID" value="RDS83406.1"/>
    <property type="molecule type" value="Genomic_DNA"/>
</dbReference>
<dbReference type="CDD" id="cd10147">
    <property type="entry name" value="Wzt_C-like"/>
    <property type="match status" value="1"/>
</dbReference>
<proteinExistence type="inferred from homology"/>
<evidence type="ECO:0000259" key="5">
    <source>
        <dbReference type="PROSITE" id="PS50893"/>
    </source>
</evidence>
<dbReference type="InterPro" id="IPR050683">
    <property type="entry name" value="Bact_Polysacc_Export_ATP-bd"/>
</dbReference>
<dbReference type="InterPro" id="IPR003593">
    <property type="entry name" value="AAA+_ATPase"/>
</dbReference>
<evidence type="ECO:0000256" key="3">
    <source>
        <dbReference type="ARBA" id="ARBA00022741"/>
    </source>
</evidence>
<dbReference type="GO" id="GO:0005524">
    <property type="term" value="F:ATP binding"/>
    <property type="evidence" value="ECO:0007669"/>
    <property type="project" value="UniProtKB-KW"/>
</dbReference>
<dbReference type="SMART" id="SM00382">
    <property type="entry name" value="AAA"/>
    <property type="match status" value="1"/>
</dbReference>
<reference evidence="6 7" key="1">
    <citation type="submission" date="2018-07" db="EMBL/GenBank/DDBJ databases">
        <title>Dyella monticola sp. nov. and Dyella psychrodurans sp. nov. isolated from monsoon evergreen broad-leaved forest soil of Dinghu Mountain, China.</title>
        <authorList>
            <person name="Gao Z."/>
            <person name="Qiu L."/>
        </authorList>
    </citation>
    <scope>NUCLEOTIDE SEQUENCE [LARGE SCALE GENOMIC DNA]</scope>
    <source>
        <strain evidence="6 7">4MSK11</strain>
    </source>
</reference>
<evidence type="ECO:0000256" key="2">
    <source>
        <dbReference type="ARBA" id="ARBA00022448"/>
    </source>
</evidence>
<dbReference type="Gene3D" id="2.70.50.60">
    <property type="entry name" value="abc- transporter (atp binding component) like domain"/>
    <property type="match status" value="1"/>
</dbReference>
<dbReference type="GO" id="GO:0016887">
    <property type="term" value="F:ATP hydrolysis activity"/>
    <property type="evidence" value="ECO:0007669"/>
    <property type="project" value="InterPro"/>
</dbReference>
<keyword evidence="7" id="KW-1185">Reference proteome</keyword>
<dbReference type="InterPro" id="IPR027417">
    <property type="entry name" value="P-loop_NTPase"/>
</dbReference>